<dbReference type="Gene3D" id="4.10.320.10">
    <property type="entry name" value="E3-binding domain"/>
    <property type="match status" value="1"/>
</dbReference>
<keyword evidence="3 6" id="KW-0808">Transferase</keyword>
<dbReference type="RefSeq" id="WP_371755855.1">
    <property type="nucleotide sequence ID" value="NZ_JAYJLD010000047.1"/>
</dbReference>
<dbReference type="PROSITE" id="PS51826">
    <property type="entry name" value="PSBD"/>
    <property type="match status" value="1"/>
</dbReference>
<dbReference type="InterPro" id="IPR036625">
    <property type="entry name" value="E3-bd_dom_sf"/>
</dbReference>
<dbReference type="PROSITE" id="PS00189">
    <property type="entry name" value="LIPOYL"/>
    <property type="match status" value="1"/>
</dbReference>
<dbReference type="SUPFAM" id="SSF51230">
    <property type="entry name" value="Single hybrid motif"/>
    <property type="match status" value="1"/>
</dbReference>
<dbReference type="GO" id="GO:0016746">
    <property type="term" value="F:acyltransferase activity"/>
    <property type="evidence" value="ECO:0007669"/>
    <property type="project" value="UniProtKB-KW"/>
</dbReference>
<proteinExistence type="inferred from homology"/>
<dbReference type="Pfam" id="PF02817">
    <property type="entry name" value="E3_binding"/>
    <property type="match status" value="1"/>
</dbReference>
<evidence type="ECO:0000313" key="11">
    <source>
        <dbReference type="Proteomes" id="UP001310386"/>
    </source>
</evidence>
<dbReference type="EMBL" id="JAYJLD010000047">
    <property type="protein sequence ID" value="MEB3103727.1"/>
    <property type="molecule type" value="Genomic_DNA"/>
</dbReference>
<evidence type="ECO:0000256" key="7">
    <source>
        <dbReference type="SAM" id="MobiDB-lite"/>
    </source>
</evidence>
<dbReference type="Proteomes" id="UP001310386">
    <property type="component" value="Unassembled WGS sequence"/>
</dbReference>
<feature type="region of interest" description="Disordered" evidence="7">
    <location>
        <begin position="82"/>
        <end position="110"/>
    </location>
</feature>
<feature type="compositionally biased region" description="Low complexity" evidence="7">
    <location>
        <begin position="82"/>
        <end position="106"/>
    </location>
</feature>
<keyword evidence="11" id="KW-1185">Reference proteome</keyword>
<evidence type="ECO:0000256" key="6">
    <source>
        <dbReference type="RuleBase" id="RU003423"/>
    </source>
</evidence>
<evidence type="ECO:0000256" key="2">
    <source>
        <dbReference type="ARBA" id="ARBA00007317"/>
    </source>
</evidence>
<sequence>MHEFRLPDIGEGLHEAEIVKWLVQSGDHVKLDDALVEVQTDKAVVELPSPAAGRICEIPWKEGDVVKVGEVLVAILEESDEPASVSSTTPLSSTVPSPSSASLETSSSDHRLGNSCKHILAAPSTRKKAREMGIDIQLVQGTGPAGRVTEDDLLRYLPNKEHSGGDAAEVVEAAKAVGISEPRRIPIRGIRKKIAEKMTRSAFTAPHATSVDEVDMSELIRFKDIYAKEAENQGVKLTFLPFILKALSVAFRQFPMFNAVMDEAKQEVEVHGSHNIGIAVDTDNGLVVPCIKGVEQKTILELAKEIKQLTISAKEHKLTAADMKGGTFTVTNIGPIGGLFATPILNHPEVAILGVHTIQKRAVVINDEIVARPMMYVSLTFDHRVLDGAEVVRFTNRLKQYFEDPFKMFLQMK</sequence>
<evidence type="ECO:0000259" key="9">
    <source>
        <dbReference type="PROSITE" id="PS51826"/>
    </source>
</evidence>
<dbReference type="PANTHER" id="PTHR43178">
    <property type="entry name" value="DIHYDROLIPOAMIDE ACETYLTRANSFERASE COMPONENT OF PYRUVATE DEHYDROGENASE COMPLEX"/>
    <property type="match status" value="1"/>
</dbReference>
<evidence type="ECO:0000256" key="1">
    <source>
        <dbReference type="ARBA" id="ARBA00001938"/>
    </source>
</evidence>
<evidence type="ECO:0000256" key="3">
    <source>
        <dbReference type="ARBA" id="ARBA00022679"/>
    </source>
</evidence>
<gene>
    <name evidence="10" type="ORF">VF724_19000</name>
</gene>
<dbReference type="PANTHER" id="PTHR43178:SF5">
    <property type="entry name" value="LIPOAMIDE ACYLTRANSFERASE COMPONENT OF BRANCHED-CHAIN ALPHA-KETO ACID DEHYDROGENASE COMPLEX, MITOCHONDRIAL"/>
    <property type="match status" value="1"/>
</dbReference>
<dbReference type="InterPro" id="IPR011053">
    <property type="entry name" value="Single_hybrid_motif"/>
</dbReference>
<comment type="caution">
    <text evidence="10">The sequence shown here is derived from an EMBL/GenBank/DDBJ whole genome shotgun (WGS) entry which is preliminary data.</text>
</comment>
<comment type="cofactor">
    <cofactor evidence="1 6">
        <name>(R)-lipoate</name>
        <dbReference type="ChEBI" id="CHEBI:83088"/>
    </cofactor>
</comment>
<dbReference type="Pfam" id="PF00364">
    <property type="entry name" value="Biotin_lipoyl"/>
    <property type="match status" value="1"/>
</dbReference>
<dbReference type="CDD" id="cd06849">
    <property type="entry name" value="lipoyl_domain"/>
    <property type="match status" value="1"/>
</dbReference>
<dbReference type="InterPro" id="IPR000089">
    <property type="entry name" value="Biotin_lipoyl"/>
</dbReference>
<dbReference type="InterPro" id="IPR050743">
    <property type="entry name" value="2-oxoacid_DH_E2_comp"/>
</dbReference>
<keyword evidence="4 6" id="KW-0450">Lipoyl</keyword>
<accession>A0ABU5ZP88</accession>
<dbReference type="InterPro" id="IPR004167">
    <property type="entry name" value="PSBD"/>
</dbReference>
<evidence type="ECO:0000313" key="10">
    <source>
        <dbReference type="EMBL" id="MEB3103727.1"/>
    </source>
</evidence>
<dbReference type="SUPFAM" id="SSF47005">
    <property type="entry name" value="Peripheral subunit-binding domain of 2-oxo acid dehydrogenase complex"/>
    <property type="match status" value="1"/>
</dbReference>
<evidence type="ECO:0000256" key="5">
    <source>
        <dbReference type="ARBA" id="ARBA00023315"/>
    </source>
</evidence>
<organism evidence="10 11">
    <name type="scientific">Ferviditalea candida</name>
    <dbReference type="NCBI Taxonomy" id="3108399"/>
    <lineage>
        <taxon>Bacteria</taxon>
        <taxon>Bacillati</taxon>
        <taxon>Bacillota</taxon>
        <taxon>Bacilli</taxon>
        <taxon>Bacillales</taxon>
        <taxon>Paenibacillaceae</taxon>
        <taxon>Ferviditalea</taxon>
    </lineage>
</organism>
<reference evidence="10" key="1">
    <citation type="submission" date="2023-12" db="EMBL/GenBank/DDBJ databases">
        <title>Fervidustalea candida gen. nov., sp. nov., a novel member of the family Paenibacillaceae isolated from a geothermal area.</title>
        <authorList>
            <person name="Li W.-J."/>
            <person name="Jiao J.-Y."/>
            <person name="Chen Y."/>
        </authorList>
    </citation>
    <scope>NUCLEOTIDE SEQUENCE</scope>
    <source>
        <strain evidence="10">SYSU GA230002</strain>
    </source>
</reference>
<keyword evidence="5 6" id="KW-0012">Acyltransferase</keyword>
<feature type="domain" description="Peripheral subunit-binding (PSBD)" evidence="9">
    <location>
        <begin position="120"/>
        <end position="157"/>
    </location>
</feature>
<name>A0ABU5ZP88_9BACL</name>
<dbReference type="InterPro" id="IPR001078">
    <property type="entry name" value="2-oxoacid_DH_actylTfrase"/>
</dbReference>
<dbReference type="SUPFAM" id="SSF52777">
    <property type="entry name" value="CoA-dependent acyltransferases"/>
    <property type="match status" value="1"/>
</dbReference>
<comment type="similarity">
    <text evidence="2 6">Belongs to the 2-oxoacid dehydrogenase family.</text>
</comment>
<protein>
    <recommendedName>
        <fullName evidence="6">Dihydrolipoamide acetyltransferase component of pyruvate dehydrogenase complex</fullName>
        <ecNumber evidence="6">2.3.1.-</ecNumber>
    </recommendedName>
</protein>
<dbReference type="PROSITE" id="PS50968">
    <property type="entry name" value="BIOTINYL_LIPOYL"/>
    <property type="match status" value="1"/>
</dbReference>
<dbReference type="InterPro" id="IPR003016">
    <property type="entry name" value="2-oxoA_DH_lipoyl-BS"/>
</dbReference>
<evidence type="ECO:0000259" key="8">
    <source>
        <dbReference type="PROSITE" id="PS50968"/>
    </source>
</evidence>
<feature type="domain" description="Lipoyl-binding" evidence="8">
    <location>
        <begin position="1"/>
        <end position="77"/>
    </location>
</feature>
<dbReference type="EC" id="2.3.1.-" evidence="6"/>
<evidence type="ECO:0000256" key="4">
    <source>
        <dbReference type="ARBA" id="ARBA00022823"/>
    </source>
</evidence>
<dbReference type="Gene3D" id="3.30.559.10">
    <property type="entry name" value="Chloramphenicol acetyltransferase-like domain"/>
    <property type="match status" value="1"/>
</dbReference>
<dbReference type="Gene3D" id="2.40.50.100">
    <property type="match status" value="1"/>
</dbReference>
<dbReference type="Pfam" id="PF00198">
    <property type="entry name" value="2-oxoacid_dh"/>
    <property type="match status" value="1"/>
</dbReference>
<dbReference type="InterPro" id="IPR023213">
    <property type="entry name" value="CAT-like_dom_sf"/>
</dbReference>